<name>A0ABV8A1C1_9DEIO</name>
<protein>
    <submittedName>
        <fullName evidence="1">Uncharacterized protein</fullName>
    </submittedName>
</protein>
<reference evidence="2" key="1">
    <citation type="journal article" date="2019" name="Int. J. Syst. Evol. Microbiol.">
        <title>The Global Catalogue of Microorganisms (GCM) 10K type strain sequencing project: providing services to taxonomists for standard genome sequencing and annotation.</title>
        <authorList>
            <consortium name="The Broad Institute Genomics Platform"/>
            <consortium name="The Broad Institute Genome Sequencing Center for Infectious Disease"/>
            <person name="Wu L."/>
            <person name="Ma J."/>
        </authorList>
    </citation>
    <scope>NUCLEOTIDE SEQUENCE [LARGE SCALE GENOMIC DNA]</scope>
    <source>
        <strain evidence="2">CCTCC AB 2013263</strain>
    </source>
</reference>
<sequence length="92" mass="10316">MELRWQDEGGQPTRESYRVFLKGDGEQWQLNPVSFSEWLLEPASDHHRPDLPLSSAVITQLADDLLRQESTEEAHPAGLRHIGLAWGAGVKG</sequence>
<evidence type="ECO:0000313" key="1">
    <source>
        <dbReference type="EMBL" id="MFC3859488.1"/>
    </source>
</evidence>
<evidence type="ECO:0000313" key="2">
    <source>
        <dbReference type="Proteomes" id="UP001595748"/>
    </source>
</evidence>
<dbReference type="EMBL" id="JBHRZF010000012">
    <property type="protein sequence ID" value="MFC3859488.1"/>
    <property type="molecule type" value="Genomic_DNA"/>
</dbReference>
<accession>A0ABV8A1C1</accession>
<keyword evidence="2" id="KW-1185">Reference proteome</keyword>
<organism evidence="1 2">
    <name type="scientific">Deinococcus antarcticus</name>
    <dbReference type="NCBI Taxonomy" id="1298767"/>
    <lineage>
        <taxon>Bacteria</taxon>
        <taxon>Thermotogati</taxon>
        <taxon>Deinococcota</taxon>
        <taxon>Deinococci</taxon>
        <taxon>Deinococcales</taxon>
        <taxon>Deinococcaceae</taxon>
        <taxon>Deinococcus</taxon>
    </lineage>
</organism>
<gene>
    <name evidence="1" type="ORF">ACFOPQ_01700</name>
</gene>
<comment type="caution">
    <text evidence="1">The sequence shown here is derived from an EMBL/GenBank/DDBJ whole genome shotgun (WGS) entry which is preliminary data.</text>
</comment>
<dbReference type="Proteomes" id="UP001595748">
    <property type="component" value="Unassembled WGS sequence"/>
</dbReference>
<dbReference type="RefSeq" id="WP_380075652.1">
    <property type="nucleotide sequence ID" value="NZ_JBHRZF010000012.1"/>
</dbReference>
<proteinExistence type="predicted"/>